<organism evidence="13 14">
    <name type="scientific">Paenibacillus larvae subsp. pulvifaciens</name>
    <dbReference type="NCBI Taxonomy" id="1477"/>
    <lineage>
        <taxon>Bacteria</taxon>
        <taxon>Bacillati</taxon>
        <taxon>Bacillota</taxon>
        <taxon>Bacilli</taxon>
        <taxon>Bacillales</taxon>
        <taxon>Paenibacillaceae</taxon>
        <taxon>Paenibacillus</taxon>
    </lineage>
</organism>
<dbReference type="SMART" id="SM00987">
    <property type="entry name" value="UreE_C"/>
    <property type="match status" value="1"/>
</dbReference>
<dbReference type="Pfam" id="PF03167">
    <property type="entry name" value="UDG"/>
    <property type="match status" value="1"/>
</dbReference>
<accession>A0A1V0UP59</accession>
<keyword evidence="8 9" id="KW-0234">DNA repair</keyword>
<dbReference type="GO" id="GO:0005737">
    <property type="term" value="C:cytoplasm"/>
    <property type="evidence" value="ECO:0007669"/>
    <property type="project" value="UniProtKB-SubCell"/>
</dbReference>
<evidence type="ECO:0000256" key="9">
    <source>
        <dbReference type="HAMAP-Rule" id="MF_00148"/>
    </source>
</evidence>
<comment type="subcellular location">
    <subcellularLocation>
        <location evidence="9">Cytoplasm</location>
    </subcellularLocation>
</comment>
<evidence type="ECO:0000313" key="13">
    <source>
        <dbReference type="EMBL" id="ARF66748.1"/>
    </source>
</evidence>
<evidence type="ECO:0000259" key="12">
    <source>
        <dbReference type="SMART" id="SM00986"/>
    </source>
</evidence>
<comment type="catalytic activity">
    <reaction evidence="1 9 11">
        <text>Hydrolyzes single-stranded DNA or mismatched double-stranded DNA and polynucleotides, releasing free uracil.</text>
        <dbReference type="EC" id="3.2.2.27"/>
    </reaction>
</comment>
<dbReference type="Gene3D" id="3.40.470.10">
    <property type="entry name" value="Uracil-DNA glycosylase-like domain"/>
    <property type="match status" value="1"/>
</dbReference>
<name>A0A1V0UP59_9BACL</name>
<evidence type="ECO:0000256" key="8">
    <source>
        <dbReference type="ARBA" id="ARBA00023204"/>
    </source>
</evidence>
<protein>
    <recommendedName>
        <fullName evidence="5 9">Uracil-DNA glycosylase</fullName>
        <shortName evidence="9">UDG</shortName>
        <ecNumber evidence="4 9">3.2.2.27</ecNumber>
    </recommendedName>
</protein>
<dbReference type="NCBIfam" id="TIGR00628">
    <property type="entry name" value="ung"/>
    <property type="match status" value="1"/>
</dbReference>
<evidence type="ECO:0000313" key="14">
    <source>
        <dbReference type="Proteomes" id="UP000192727"/>
    </source>
</evidence>
<dbReference type="NCBIfam" id="NF003592">
    <property type="entry name" value="PRK05254.1-5"/>
    <property type="match status" value="1"/>
</dbReference>
<evidence type="ECO:0000256" key="1">
    <source>
        <dbReference type="ARBA" id="ARBA00001400"/>
    </source>
</evidence>
<evidence type="ECO:0000256" key="4">
    <source>
        <dbReference type="ARBA" id="ARBA00012030"/>
    </source>
</evidence>
<evidence type="ECO:0000256" key="2">
    <source>
        <dbReference type="ARBA" id="ARBA00002631"/>
    </source>
</evidence>
<reference evidence="13 14" key="1">
    <citation type="submission" date="2017-03" db="EMBL/GenBank/DDBJ databases">
        <title>Paenibacillus larvae genome sequencing.</title>
        <authorList>
            <person name="Dingman D.W."/>
        </authorList>
    </citation>
    <scope>NUCLEOTIDE SEQUENCE [LARGE SCALE GENOMIC DNA]</scope>
    <source>
        <strain evidence="13 14">SAG 10367</strain>
    </source>
</reference>
<dbReference type="PANTHER" id="PTHR11264">
    <property type="entry name" value="URACIL-DNA GLYCOSYLASE"/>
    <property type="match status" value="1"/>
</dbReference>
<dbReference type="CDD" id="cd10027">
    <property type="entry name" value="UDG-F1-like"/>
    <property type="match status" value="1"/>
</dbReference>
<feature type="domain" description="Uracil-DNA glycosylase-like" evidence="12">
    <location>
        <begin position="51"/>
        <end position="211"/>
    </location>
</feature>
<dbReference type="InterPro" id="IPR005122">
    <property type="entry name" value="Uracil-DNA_glycosylase-like"/>
</dbReference>
<evidence type="ECO:0000256" key="6">
    <source>
        <dbReference type="ARBA" id="ARBA00022763"/>
    </source>
</evidence>
<dbReference type="NCBIfam" id="NF003589">
    <property type="entry name" value="PRK05254.1-2"/>
    <property type="match status" value="1"/>
</dbReference>
<dbReference type="EMBL" id="CP020557">
    <property type="protein sequence ID" value="ARF66748.1"/>
    <property type="molecule type" value="Genomic_DNA"/>
</dbReference>
<dbReference type="RefSeq" id="WP_083038282.1">
    <property type="nucleotide sequence ID" value="NZ_CP020557.1"/>
</dbReference>
<gene>
    <name evidence="9" type="primary">ung</name>
    <name evidence="13" type="ORF">B7C51_01360</name>
</gene>
<dbReference type="SUPFAM" id="SSF52141">
    <property type="entry name" value="Uracil-DNA glycosylase-like"/>
    <property type="match status" value="1"/>
</dbReference>
<keyword evidence="6 9" id="KW-0227">DNA damage</keyword>
<dbReference type="Proteomes" id="UP000192727">
    <property type="component" value="Chromosome"/>
</dbReference>
<evidence type="ECO:0000256" key="5">
    <source>
        <dbReference type="ARBA" id="ARBA00018429"/>
    </source>
</evidence>
<dbReference type="PROSITE" id="PS00130">
    <property type="entry name" value="U_DNA_GLYCOSYLASE"/>
    <property type="match status" value="1"/>
</dbReference>
<dbReference type="SMART" id="SM00986">
    <property type="entry name" value="UDG"/>
    <property type="match status" value="1"/>
</dbReference>
<dbReference type="EC" id="3.2.2.27" evidence="4 9"/>
<comment type="function">
    <text evidence="2 9 11">Excises uracil residues from the DNA which can arise as a result of misincorporation of dUMP residues by DNA polymerase or due to deamination of cytosine.</text>
</comment>
<dbReference type="PANTHER" id="PTHR11264:SF0">
    <property type="entry name" value="URACIL-DNA GLYCOSYLASE"/>
    <property type="match status" value="1"/>
</dbReference>
<evidence type="ECO:0000256" key="10">
    <source>
        <dbReference type="PROSITE-ProRule" id="PRU10072"/>
    </source>
</evidence>
<dbReference type="AlphaFoldDB" id="A0A1V0UP59"/>
<dbReference type="InterPro" id="IPR002043">
    <property type="entry name" value="UDG_fam1"/>
</dbReference>
<dbReference type="InterPro" id="IPR018085">
    <property type="entry name" value="Ura-DNA_Glyclase_AS"/>
</dbReference>
<evidence type="ECO:0000256" key="3">
    <source>
        <dbReference type="ARBA" id="ARBA00008184"/>
    </source>
</evidence>
<dbReference type="InterPro" id="IPR036895">
    <property type="entry name" value="Uracil-DNA_glycosylase-like_sf"/>
</dbReference>
<feature type="active site" description="Proton acceptor" evidence="9 10">
    <location>
        <position position="66"/>
    </location>
</feature>
<dbReference type="NCBIfam" id="NF003588">
    <property type="entry name" value="PRK05254.1-1"/>
    <property type="match status" value="1"/>
</dbReference>
<dbReference type="GO" id="GO:0004844">
    <property type="term" value="F:uracil DNA N-glycosylase activity"/>
    <property type="evidence" value="ECO:0007669"/>
    <property type="project" value="UniProtKB-UniRule"/>
</dbReference>
<evidence type="ECO:0000256" key="11">
    <source>
        <dbReference type="RuleBase" id="RU003780"/>
    </source>
</evidence>
<comment type="similarity">
    <text evidence="3 9 11">Belongs to the uracil-DNA glycosylase (UDG) superfamily. UNG family.</text>
</comment>
<keyword evidence="7 9" id="KW-0378">Hydrolase</keyword>
<dbReference type="NCBIfam" id="NF003591">
    <property type="entry name" value="PRK05254.1-4"/>
    <property type="match status" value="1"/>
</dbReference>
<dbReference type="FunFam" id="3.40.470.10:FF:000001">
    <property type="entry name" value="Uracil-DNA glycosylase"/>
    <property type="match status" value="1"/>
</dbReference>
<dbReference type="GO" id="GO:0097510">
    <property type="term" value="P:base-excision repair, AP site formation via deaminated base removal"/>
    <property type="evidence" value="ECO:0007669"/>
    <property type="project" value="TreeGrafter"/>
</dbReference>
<evidence type="ECO:0000256" key="7">
    <source>
        <dbReference type="ARBA" id="ARBA00022801"/>
    </source>
</evidence>
<proteinExistence type="inferred from homology"/>
<dbReference type="HAMAP" id="MF_00148">
    <property type="entry name" value="UDG"/>
    <property type="match status" value="1"/>
</dbReference>
<sequence>MAKQILNNDWQDKLGEEFTKPYYLKLREFLKQEYTSHTIYPGPYDIFNALHHTPFHKVKVVILGQDPYHGPDQAHGLSFSVKPGVRTPPSLQNIYKELHDDLGCFIPNNGYLLKWANQGVLMLNTVLTVREGQANSHKGKGWENFTDKVITTLNEKETPVVFLLWGSHAQSKAALIHNKHHYMLGAPHPSPLSAHRGFLGCRHFSKANEILRQNGLSELDWQIENR</sequence>
<keyword evidence="9" id="KW-0963">Cytoplasm</keyword>